<dbReference type="PANTHER" id="PTHR10218">
    <property type="entry name" value="GTP-BINDING PROTEIN ALPHA SUBUNIT"/>
    <property type="match status" value="1"/>
</dbReference>
<dbReference type="GO" id="GO:0005834">
    <property type="term" value="C:heterotrimeric G-protein complex"/>
    <property type="evidence" value="ECO:0007669"/>
    <property type="project" value="TreeGrafter"/>
</dbReference>
<dbReference type="Pfam" id="PF00503">
    <property type="entry name" value="G-alpha"/>
    <property type="match status" value="1"/>
</dbReference>
<accession>A0A448WEV3</accession>
<dbReference type="GO" id="GO:0005737">
    <property type="term" value="C:cytoplasm"/>
    <property type="evidence" value="ECO:0007669"/>
    <property type="project" value="TreeGrafter"/>
</dbReference>
<organism evidence="7 8">
    <name type="scientific">Protopolystoma xenopodis</name>
    <dbReference type="NCBI Taxonomy" id="117903"/>
    <lineage>
        <taxon>Eukaryota</taxon>
        <taxon>Metazoa</taxon>
        <taxon>Spiralia</taxon>
        <taxon>Lophotrochozoa</taxon>
        <taxon>Platyhelminthes</taxon>
        <taxon>Monogenea</taxon>
        <taxon>Polyopisthocotylea</taxon>
        <taxon>Polystomatidea</taxon>
        <taxon>Polystomatidae</taxon>
        <taxon>Protopolystoma</taxon>
    </lineage>
</organism>
<dbReference type="Gene3D" id="3.40.50.300">
    <property type="entry name" value="P-loop containing nucleotide triphosphate hydrolases"/>
    <property type="match status" value="1"/>
</dbReference>
<name>A0A448WEV3_9PLAT</name>
<evidence type="ECO:0000256" key="2">
    <source>
        <dbReference type="ARBA" id="ARBA00022741"/>
    </source>
</evidence>
<keyword evidence="5" id="KW-0807">Transducer</keyword>
<evidence type="ECO:0000256" key="6">
    <source>
        <dbReference type="PIRSR" id="PIRSR601019-1"/>
    </source>
</evidence>
<keyword evidence="2 6" id="KW-0547">Nucleotide-binding</keyword>
<sequence>MSEYDLKLIEDQSTNRMHESMRLFASICNSPWFVNTSVILFLNKRDLFEEKIAKSPLTICFPEYTGSMDYAEASSYIQYKFEDLNQRKDTKAIYTHFTCATDTGNVQVVFDAVIDVIIRNNLKDCGLF</sequence>
<keyword evidence="3" id="KW-0460">Magnesium</keyword>
<keyword evidence="1" id="KW-0479">Metal-binding</keyword>
<dbReference type="GO" id="GO:0001664">
    <property type="term" value="F:G protein-coupled receptor binding"/>
    <property type="evidence" value="ECO:0007669"/>
    <property type="project" value="TreeGrafter"/>
</dbReference>
<proteinExistence type="predicted"/>
<keyword evidence="8" id="KW-1185">Reference proteome</keyword>
<protein>
    <submittedName>
        <fullName evidence="7">Uncharacterized protein</fullName>
    </submittedName>
</protein>
<evidence type="ECO:0000256" key="4">
    <source>
        <dbReference type="ARBA" id="ARBA00023134"/>
    </source>
</evidence>
<dbReference type="GO" id="GO:0046872">
    <property type="term" value="F:metal ion binding"/>
    <property type="evidence" value="ECO:0007669"/>
    <property type="project" value="UniProtKB-KW"/>
</dbReference>
<evidence type="ECO:0000256" key="5">
    <source>
        <dbReference type="ARBA" id="ARBA00023224"/>
    </source>
</evidence>
<gene>
    <name evidence="7" type="ORF">PXEA_LOCUS3423</name>
</gene>
<dbReference type="PRINTS" id="PR00441">
    <property type="entry name" value="GPROTEINAI"/>
</dbReference>
<dbReference type="GO" id="GO:0005525">
    <property type="term" value="F:GTP binding"/>
    <property type="evidence" value="ECO:0007669"/>
    <property type="project" value="UniProtKB-KW"/>
</dbReference>
<dbReference type="AlphaFoldDB" id="A0A448WEV3"/>
<feature type="binding site" evidence="6">
    <location>
        <begin position="43"/>
        <end position="46"/>
    </location>
    <ligand>
        <name>GTP</name>
        <dbReference type="ChEBI" id="CHEBI:37565"/>
    </ligand>
</feature>
<dbReference type="SUPFAM" id="SSF52540">
    <property type="entry name" value="P-loop containing nucleoside triphosphate hydrolases"/>
    <property type="match status" value="1"/>
</dbReference>
<dbReference type="PROSITE" id="PS51882">
    <property type="entry name" value="G_ALPHA"/>
    <property type="match status" value="1"/>
</dbReference>
<dbReference type="Proteomes" id="UP000784294">
    <property type="component" value="Unassembled WGS sequence"/>
</dbReference>
<reference evidence="7" key="1">
    <citation type="submission" date="2018-11" db="EMBL/GenBank/DDBJ databases">
        <authorList>
            <consortium name="Pathogen Informatics"/>
        </authorList>
    </citation>
    <scope>NUCLEOTIDE SEQUENCE</scope>
</reference>
<dbReference type="SMART" id="SM00275">
    <property type="entry name" value="G_alpha"/>
    <property type="match status" value="1"/>
</dbReference>
<dbReference type="FunFam" id="3.40.50.300:FF:002307">
    <property type="entry name" value="Guanine nucleotide-binding protein G(k) subunit alpha"/>
    <property type="match status" value="1"/>
</dbReference>
<dbReference type="GO" id="GO:0003924">
    <property type="term" value="F:GTPase activity"/>
    <property type="evidence" value="ECO:0007669"/>
    <property type="project" value="InterPro"/>
</dbReference>
<keyword evidence="4 6" id="KW-0342">GTP-binding</keyword>
<evidence type="ECO:0000256" key="3">
    <source>
        <dbReference type="ARBA" id="ARBA00022842"/>
    </source>
</evidence>
<dbReference type="EMBL" id="CAAALY010007732">
    <property type="protein sequence ID" value="VEL09983.1"/>
    <property type="molecule type" value="Genomic_DNA"/>
</dbReference>
<comment type="caution">
    <text evidence="7">The sequence shown here is derived from an EMBL/GenBank/DDBJ whole genome shotgun (WGS) entry which is preliminary data.</text>
</comment>
<dbReference type="InterPro" id="IPR027417">
    <property type="entry name" value="P-loop_NTPase"/>
</dbReference>
<evidence type="ECO:0000313" key="8">
    <source>
        <dbReference type="Proteomes" id="UP000784294"/>
    </source>
</evidence>
<evidence type="ECO:0000256" key="1">
    <source>
        <dbReference type="ARBA" id="ARBA00022723"/>
    </source>
</evidence>
<dbReference type="InterPro" id="IPR001408">
    <property type="entry name" value="Gprotein_alpha_I"/>
</dbReference>
<feature type="binding site" evidence="6">
    <location>
        <position position="100"/>
    </location>
    <ligand>
        <name>GTP</name>
        <dbReference type="ChEBI" id="CHEBI:37565"/>
    </ligand>
</feature>
<dbReference type="GO" id="GO:0007188">
    <property type="term" value="P:adenylate cyclase-modulating G protein-coupled receptor signaling pathway"/>
    <property type="evidence" value="ECO:0007669"/>
    <property type="project" value="InterPro"/>
</dbReference>
<dbReference type="OrthoDB" id="5817230at2759"/>
<dbReference type="GO" id="GO:0031683">
    <property type="term" value="F:G-protein beta/gamma-subunit complex binding"/>
    <property type="evidence" value="ECO:0007669"/>
    <property type="project" value="InterPro"/>
</dbReference>
<dbReference type="InterPro" id="IPR001019">
    <property type="entry name" value="Gprotein_alpha_su"/>
</dbReference>
<dbReference type="PANTHER" id="PTHR10218:SF302">
    <property type="entry name" value="GUANINE NUCLEOTIDE-BINDING PROTEIN ALPHA-5 SUBUNIT"/>
    <property type="match status" value="1"/>
</dbReference>
<evidence type="ECO:0000313" key="7">
    <source>
        <dbReference type="EMBL" id="VEL09983.1"/>
    </source>
</evidence>